<evidence type="ECO:0000313" key="3">
    <source>
        <dbReference type="Proteomes" id="UP000278746"/>
    </source>
</evidence>
<dbReference type="AlphaFoldDB" id="A0A3M7TUF5"/>
<evidence type="ECO:0000259" key="1">
    <source>
        <dbReference type="PROSITE" id="PS51186"/>
    </source>
</evidence>
<accession>A0A3M7TUF5</accession>
<dbReference type="InterPro" id="IPR016181">
    <property type="entry name" value="Acyl_CoA_acyltransferase"/>
</dbReference>
<dbReference type="EMBL" id="RHIB01000001">
    <property type="protein sequence ID" value="RNA68632.1"/>
    <property type="molecule type" value="Genomic_DNA"/>
</dbReference>
<dbReference type="PROSITE" id="PS51186">
    <property type="entry name" value="GNAT"/>
    <property type="match status" value="1"/>
</dbReference>
<keyword evidence="3" id="KW-1185">Reference proteome</keyword>
<feature type="domain" description="N-acetyltransferase" evidence="1">
    <location>
        <begin position="13"/>
        <end position="150"/>
    </location>
</feature>
<dbReference type="OrthoDB" id="423921at2"/>
<name>A0A3M7TUF5_9BACI</name>
<comment type="caution">
    <text evidence="2">The sequence shown here is derived from an EMBL/GenBank/DDBJ whole genome shotgun (WGS) entry which is preliminary data.</text>
</comment>
<dbReference type="GO" id="GO:0016747">
    <property type="term" value="F:acyltransferase activity, transferring groups other than amino-acyl groups"/>
    <property type="evidence" value="ECO:0007669"/>
    <property type="project" value="InterPro"/>
</dbReference>
<reference evidence="2 3" key="1">
    <citation type="submission" date="2018-10" db="EMBL/GenBank/DDBJ databases">
        <title>Bacillus Keqinensis sp. nov., a moderately halophilic bacterium isolated from a saline-alkaline lake.</title>
        <authorList>
            <person name="Wang H."/>
        </authorList>
    </citation>
    <scope>NUCLEOTIDE SEQUENCE [LARGE SCALE GENOMIC DNA]</scope>
    <source>
        <strain evidence="2 3">KQ-3</strain>
    </source>
</reference>
<evidence type="ECO:0000313" key="2">
    <source>
        <dbReference type="EMBL" id="RNA68632.1"/>
    </source>
</evidence>
<dbReference type="SUPFAM" id="SSF55729">
    <property type="entry name" value="Acyl-CoA N-acyltransferases (Nat)"/>
    <property type="match status" value="1"/>
</dbReference>
<dbReference type="InterPro" id="IPR000182">
    <property type="entry name" value="GNAT_dom"/>
</dbReference>
<dbReference type="Gene3D" id="3.40.630.30">
    <property type="match status" value="1"/>
</dbReference>
<gene>
    <name evidence="2" type="ORF">EBO34_01305</name>
</gene>
<keyword evidence="2" id="KW-0808">Transferase</keyword>
<proteinExistence type="predicted"/>
<protein>
    <submittedName>
        <fullName evidence="2">GNAT family N-acetyltransferase</fullName>
    </submittedName>
</protein>
<dbReference type="Proteomes" id="UP000278746">
    <property type="component" value="Unassembled WGS sequence"/>
</dbReference>
<dbReference type="CDD" id="cd04301">
    <property type="entry name" value="NAT_SF"/>
    <property type="match status" value="1"/>
</dbReference>
<dbReference type="RefSeq" id="WP_122896158.1">
    <property type="nucleotide sequence ID" value="NZ_RHIB01000001.1"/>
</dbReference>
<dbReference type="Pfam" id="PF00583">
    <property type="entry name" value="Acetyltransf_1"/>
    <property type="match status" value="1"/>
</dbReference>
<sequence>MFDWKWMTKEDALTIANWEYEKPYDFYNMNEDSEDLDEFLNPFNWKHMCTAYMDGRLAGFAVFKKSDETNEVEVSLGLRPDLTGKGFGTAFVETTMDKAFENGHVDVLVINVAAFNQRAISVYERTGFRKTAAYLQKTNQSSYPFVKMKKVSKMEISK</sequence>
<organism evidence="2 3">
    <name type="scientific">Alteribacter keqinensis</name>
    <dbReference type="NCBI Taxonomy" id="2483800"/>
    <lineage>
        <taxon>Bacteria</taxon>
        <taxon>Bacillati</taxon>
        <taxon>Bacillota</taxon>
        <taxon>Bacilli</taxon>
        <taxon>Bacillales</taxon>
        <taxon>Bacillaceae</taxon>
        <taxon>Alteribacter</taxon>
    </lineage>
</organism>